<feature type="non-terminal residue" evidence="1">
    <location>
        <position position="246"/>
    </location>
</feature>
<dbReference type="EMBL" id="JARJCM010000159">
    <property type="protein sequence ID" value="KAJ7025090.1"/>
    <property type="molecule type" value="Genomic_DNA"/>
</dbReference>
<organism evidence="1 2">
    <name type="scientific">Mycena alexandri</name>
    <dbReference type="NCBI Taxonomy" id="1745969"/>
    <lineage>
        <taxon>Eukaryota</taxon>
        <taxon>Fungi</taxon>
        <taxon>Dikarya</taxon>
        <taxon>Basidiomycota</taxon>
        <taxon>Agaricomycotina</taxon>
        <taxon>Agaricomycetes</taxon>
        <taxon>Agaricomycetidae</taxon>
        <taxon>Agaricales</taxon>
        <taxon>Marasmiineae</taxon>
        <taxon>Mycenaceae</taxon>
        <taxon>Mycena</taxon>
    </lineage>
</organism>
<keyword evidence="2" id="KW-1185">Reference proteome</keyword>
<reference evidence="1" key="1">
    <citation type="submission" date="2023-03" db="EMBL/GenBank/DDBJ databases">
        <title>Massive genome expansion in bonnet fungi (Mycena s.s.) driven by repeated elements and novel gene families across ecological guilds.</title>
        <authorList>
            <consortium name="Lawrence Berkeley National Laboratory"/>
            <person name="Harder C.B."/>
            <person name="Miyauchi S."/>
            <person name="Viragh M."/>
            <person name="Kuo A."/>
            <person name="Thoen E."/>
            <person name="Andreopoulos B."/>
            <person name="Lu D."/>
            <person name="Skrede I."/>
            <person name="Drula E."/>
            <person name="Henrissat B."/>
            <person name="Morin E."/>
            <person name="Kohler A."/>
            <person name="Barry K."/>
            <person name="LaButti K."/>
            <person name="Morin E."/>
            <person name="Salamov A."/>
            <person name="Lipzen A."/>
            <person name="Mereny Z."/>
            <person name="Hegedus B."/>
            <person name="Baldrian P."/>
            <person name="Stursova M."/>
            <person name="Weitz H."/>
            <person name="Taylor A."/>
            <person name="Grigoriev I.V."/>
            <person name="Nagy L.G."/>
            <person name="Martin F."/>
            <person name="Kauserud H."/>
        </authorList>
    </citation>
    <scope>NUCLEOTIDE SEQUENCE</scope>
    <source>
        <strain evidence="1">CBHHK200</strain>
    </source>
</reference>
<sequence length="246" mass="27534">PPSFPLIGRSDAGFKNRANCFPCRSPRHRCARRAPRRLGHFASILPTYLPLHRLCRHGTSEILLVAAPIDRRHPGPHGPSTLTYQLAEAAHHAHMRQMRTHLPAFRNVVRRIIIECALDAAEAAAALQRGGERASLGVRRPLDPAMRAARMSLAEVVKHVREEGIWFDDGLEREEEECEGAGGARAGRINIGSVVTARRGATTRRLGRRAPVHSLSLRHFPRNFRTFLVSHGRSDEFTNVKIRIFV</sequence>
<protein>
    <submittedName>
        <fullName evidence="1">Uncharacterized protein</fullName>
    </submittedName>
</protein>
<accession>A0AAD6SFF7</accession>
<dbReference type="AlphaFoldDB" id="A0AAD6SFF7"/>
<evidence type="ECO:0000313" key="1">
    <source>
        <dbReference type="EMBL" id="KAJ7025090.1"/>
    </source>
</evidence>
<feature type="non-terminal residue" evidence="1">
    <location>
        <position position="1"/>
    </location>
</feature>
<dbReference type="Proteomes" id="UP001218188">
    <property type="component" value="Unassembled WGS sequence"/>
</dbReference>
<evidence type="ECO:0000313" key="2">
    <source>
        <dbReference type="Proteomes" id="UP001218188"/>
    </source>
</evidence>
<gene>
    <name evidence="1" type="ORF">C8F04DRAFT_142495</name>
</gene>
<proteinExistence type="predicted"/>
<name>A0AAD6SFF7_9AGAR</name>
<comment type="caution">
    <text evidence="1">The sequence shown here is derived from an EMBL/GenBank/DDBJ whole genome shotgun (WGS) entry which is preliminary data.</text>
</comment>